<organism evidence="7">
    <name type="scientific">Gaeumannomyces tritici (strain R3-111a-1)</name>
    <name type="common">Wheat and barley take-all root rot fungus</name>
    <name type="synonym">Gaeumannomyces graminis var. tritici</name>
    <dbReference type="NCBI Taxonomy" id="644352"/>
    <lineage>
        <taxon>Eukaryota</taxon>
        <taxon>Fungi</taxon>
        <taxon>Dikarya</taxon>
        <taxon>Ascomycota</taxon>
        <taxon>Pezizomycotina</taxon>
        <taxon>Sordariomycetes</taxon>
        <taxon>Sordariomycetidae</taxon>
        <taxon>Magnaporthales</taxon>
        <taxon>Magnaporthaceae</taxon>
        <taxon>Gaeumannomyces</taxon>
    </lineage>
</organism>
<name>J3NM60_GAET3</name>
<dbReference type="InterPro" id="IPR016167">
    <property type="entry name" value="FAD-bd_PCMH_sub1"/>
</dbReference>
<evidence type="ECO:0000313" key="7">
    <source>
        <dbReference type="EMBL" id="EJT82391.1"/>
    </source>
</evidence>
<dbReference type="SUPFAM" id="SSF56176">
    <property type="entry name" value="FAD-binding/transporter-associated domain-like"/>
    <property type="match status" value="1"/>
</dbReference>
<dbReference type="GO" id="GO:0071949">
    <property type="term" value="F:FAD binding"/>
    <property type="evidence" value="ECO:0007669"/>
    <property type="project" value="InterPro"/>
</dbReference>
<dbReference type="PANTHER" id="PTHR42973">
    <property type="entry name" value="BINDING OXIDOREDUCTASE, PUTATIVE (AFU_ORTHOLOGUE AFUA_1G17690)-RELATED"/>
    <property type="match status" value="1"/>
</dbReference>
<feature type="domain" description="FAD-binding PCMH-type" evidence="6">
    <location>
        <begin position="99"/>
        <end position="272"/>
    </location>
</feature>
<dbReference type="STRING" id="644352.J3NM60"/>
<gene>
    <name evidence="8" type="primary">20342822</name>
    <name evidence="7" type="ORF">GGTG_02364</name>
</gene>
<proteinExistence type="inferred from homology"/>
<accession>J3NM60</accession>
<dbReference type="GeneID" id="20342822"/>
<comment type="similarity">
    <text evidence="2">Belongs to the oxygen-dependent FAD-linked oxidoreductase family.</text>
</comment>
<reference evidence="8" key="4">
    <citation type="journal article" date="2015" name="G3 (Bethesda)">
        <title>Genome sequences of three phytopathogenic species of the Magnaporthaceae family of fungi.</title>
        <authorList>
            <person name="Okagaki L.H."/>
            <person name="Nunes C.C."/>
            <person name="Sailsbery J."/>
            <person name="Clay B."/>
            <person name="Brown D."/>
            <person name="John T."/>
            <person name="Oh Y."/>
            <person name="Young N."/>
            <person name="Fitzgerald M."/>
            <person name="Haas B.J."/>
            <person name="Zeng Q."/>
            <person name="Young S."/>
            <person name="Adiconis X."/>
            <person name="Fan L."/>
            <person name="Levin J.Z."/>
            <person name="Mitchell T.K."/>
            <person name="Okubara P.A."/>
            <person name="Farman M.L."/>
            <person name="Kohn L.M."/>
            <person name="Birren B."/>
            <person name="Ma L.-J."/>
            <person name="Dean R.A."/>
        </authorList>
    </citation>
    <scope>NUCLEOTIDE SEQUENCE</scope>
    <source>
        <strain evidence="8">R3-111a-1</strain>
    </source>
</reference>
<reference evidence="7" key="2">
    <citation type="submission" date="2010-07" db="EMBL/GenBank/DDBJ databases">
        <authorList>
            <consortium name="The Broad Institute Genome Sequencing Platform"/>
            <consortium name="Broad Institute Genome Sequencing Center for Infectious Disease"/>
            <person name="Ma L.-J."/>
            <person name="Dead R."/>
            <person name="Young S."/>
            <person name="Zeng Q."/>
            <person name="Koehrsen M."/>
            <person name="Alvarado L."/>
            <person name="Berlin A."/>
            <person name="Chapman S.B."/>
            <person name="Chen Z."/>
            <person name="Freedman E."/>
            <person name="Gellesch M."/>
            <person name="Goldberg J."/>
            <person name="Griggs A."/>
            <person name="Gujja S."/>
            <person name="Heilman E.R."/>
            <person name="Heiman D."/>
            <person name="Hepburn T."/>
            <person name="Howarth C."/>
            <person name="Jen D."/>
            <person name="Larson L."/>
            <person name="Mehta T."/>
            <person name="Neiman D."/>
            <person name="Pearson M."/>
            <person name="Roberts A."/>
            <person name="Saif S."/>
            <person name="Shea T."/>
            <person name="Shenoy N."/>
            <person name="Sisk P."/>
            <person name="Stolte C."/>
            <person name="Sykes S."/>
            <person name="Walk T."/>
            <person name="White J."/>
            <person name="Yandava C."/>
            <person name="Haas B."/>
            <person name="Nusbaum C."/>
            <person name="Birren B."/>
        </authorList>
    </citation>
    <scope>NUCLEOTIDE SEQUENCE</scope>
    <source>
        <strain evidence="7">R3-111a-1</strain>
    </source>
</reference>
<dbReference type="Gene3D" id="3.40.462.20">
    <property type="match status" value="1"/>
</dbReference>
<dbReference type="Gene3D" id="3.30.43.10">
    <property type="entry name" value="Uridine Diphospho-n-acetylenolpyruvylglucosamine Reductase, domain 2"/>
    <property type="match status" value="1"/>
</dbReference>
<dbReference type="InterPro" id="IPR050416">
    <property type="entry name" value="FAD-linked_Oxidoreductase"/>
</dbReference>
<dbReference type="InterPro" id="IPR006094">
    <property type="entry name" value="Oxid_FAD_bind_N"/>
</dbReference>
<dbReference type="Pfam" id="PF08031">
    <property type="entry name" value="BBE"/>
    <property type="match status" value="1"/>
</dbReference>
<reference evidence="9" key="1">
    <citation type="submission" date="2010-07" db="EMBL/GenBank/DDBJ databases">
        <title>The genome sequence of Gaeumannomyces graminis var. tritici strain R3-111a-1.</title>
        <authorList>
            <consortium name="The Broad Institute Genome Sequencing Platform"/>
            <person name="Ma L.-J."/>
            <person name="Dead R."/>
            <person name="Young S."/>
            <person name="Zeng Q."/>
            <person name="Koehrsen M."/>
            <person name="Alvarado L."/>
            <person name="Berlin A."/>
            <person name="Chapman S.B."/>
            <person name="Chen Z."/>
            <person name="Freedman E."/>
            <person name="Gellesch M."/>
            <person name="Goldberg J."/>
            <person name="Griggs A."/>
            <person name="Gujja S."/>
            <person name="Heilman E.R."/>
            <person name="Heiman D."/>
            <person name="Hepburn T."/>
            <person name="Howarth C."/>
            <person name="Jen D."/>
            <person name="Larson L."/>
            <person name="Mehta T."/>
            <person name="Neiman D."/>
            <person name="Pearson M."/>
            <person name="Roberts A."/>
            <person name="Saif S."/>
            <person name="Shea T."/>
            <person name="Shenoy N."/>
            <person name="Sisk P."/>
            <person name="Stolte C."/>
            <person name="Sykes S."/>
            <person name="Walk T."/>
            <person name="White J."/>
            <person name="Yandava C."/>
            <person name="Haas B."/>
            <person name="Nusbaum C."/>
            <person name="Birren B."/>
        </authorList>
    </citation>
    <scope>NUCLEOTIDE SEQUENCE [LARGE SCALE GENOMIC DNA]</scope>
    <source>
        <strain evidence="9">R3-111a-1</strain>
    </source>
</reference>
<dbReference type="OrthoDB" id="415825at2759"/>
<dbReference type="eggNOG" id="KOG1231">
    <property type="taxonomic scope" value="Eukaryota"/>
</dbReference>
<dbReference type="Pfam" id="PF01565">
    <property type="entry name" value="FAD_binding_4"/>
    <property type="match status" value="1"/>
</dbReference>
<evidence type="ECO:0000313" key="8">
    <source>
        <dbReference type="EnsemblFungi" id="EJT82391"/>
    </source>
</evidence>
<evidence type="ECO:0000256" key="4">
    <source>
        <dbReference type="ARBA" id="ARBA00022827"/>
    </source>
</evidence>
<keyword evidence="3" id="KW-0285">Flavoprotein</keyword>
<keyword evidence="9" id="KW-1185">Reference proteome</keyword>
<evidence type="ECO:0000256" key="2">
    <source>
        <dbReference type="ARBA" id="ARBA00005466"/>
    </source>
</evidence>
<protein>
    <recommendedName>
        <fullName evidence="6">FAD-binding PCMH-type domain-containing protein</fullName>
    </recommendedName>
</protein>
<dbReference type="HOGENOM" id="CLU_018354_10_0_1"/>
<dbReference type="EnsemblFungi" id="EJT82391">
    <property type="protein sequence ID" value="EJT82391"/>
    <property type="gene ID" value="GGTG_02364"/>
</dbReference>
<reference evidence="8" key="5">
    <citation type="submission" date="2018-04" db="UniProtKB">
        <authorList>
            <consortium name="EnsemblFungi"/>
        </authorList>
    </citation>
    <scope>IDENTIFICATION</scope>
    <source>
        <strain evidence="8">R3-111a-1</strain>
    </source>
</reference>
<comment type="cofactor">
    <cofactor evidence="1">
        <name>FAD</name>
        <dbReference type="ChEBI" id="CHEBI:57692"/>
    </cofactor>
</comment>
<dbReference type="VEuPathDB" id="FungiDB:GGTG_02364"/>
<dbReference type="InterPro" id="IPR036318">
    <property type="entry name" value="FAD-bd_PCMH-like_sf"/>
</dbReference>
<evidence type="ECO:0000256" key="3">
    <source>
        <dbReference type="ARBA" id="ARBA00022630"/>
    </source>
</evidence>
<evidence type="ECO:0000259" key="6">
    <source>
        <dbReference type="PROSITE" id="PS51387"/>
    </source>
</evidence>
<dbReference type="Gene3D" id="3.30.465.10">
    <property type="match status" value="1"/>
</dbReference>
<dbReference type="RefSeq" id="XP_009218400.1">
    <property type="nucleotide sequence ID" value="XM_009220136.1"/>
</dbReference>
<keyword evidence="5" id="KW-0560">Oxidoreductase</keyword>
<evidence type="ECO:0000313" key="9">
    <source>
        <dbReference type="Proteomes" id="UP000006039"/>
    </source>
</evidence>
<dbReference type="InterPro" id="IPR016169">
    <property type="entry name" value="FAD-bd_PCMH_sub2"/>
</dbReference>
<dbReference type="Proteomes" id="UP000006039">
    <property type="component" value="Unassembled WGS sequence"/>
</dbReference>
<dbReference type="PANTHER" id="PTHR42973:SF39">
    <property type="entry name" value="FAD-BINDING PCMH-TYPE DOMAIN-CONTAINING PROTEIN"/>
    <property type="match status" value="1"/>
</dbReference>
<evidence type="ECO:0000256" key="5">
    <source>
        <dbReference type="ARBA" id="ARBA00023002"/>
    </source>
</evidence>
<dbReference type="PROSITE" id="PS51387">
    <property type="entry name" value="FAD_PCMH"/>
    <property type="match status" value="1"/>
</dbReference>
<dbReference type="EMBL" id="GL385395">
    <property type="protein sequence ID" value="EJT82391.1"/>
    <property type="molecule type" value="Genomic_DNA"/>
</dbReference>
<dbReference type="AlphaFoldDB" id="J3NM60"/>
<dbReference type="InterPro" id="IPR012951">
    <property type="entry name" value="BBE"/>
</dbReference>
<keyword evidence="4" id="KW-0274">FAD</keyword>
<dbReference type="InterPro" id="IPR016166">
    <property type="entry name" value="FAD-bd_PCMH"/>
</dbReference>
<reference evidence="7" key="3">
    <citation type="submission" date="2010-09" db="EMBL/GenBank/DDBJ databases">
        <title>Annotation of Gaeumannomyces graminis var. tritici R3-111a-1.</title>
        <authorList>
            <consortium name="The Broad Institute Genome Sequencing Platform"/>
            <person name="Ma L.-J."/>
            <person name="Dead R."/>
            <person name="Young S.K."/>
            <person name="Zeng Q."/>
            <person name="Gargeya S."/>
            <person name="Fitzgerald M."/>
            <person name="Haas B."/>
            <person name="Abouelleil A."/>
            <person name="Alvarado L."/>
            <person name="Arachchi H.M."/>
            <person name="Berlin A."/>
            <person name="Brown A."/>
            <person name="Chapman S.B."/>
            <person name="Chen Z."/>
            <person name="Dunbar C."/>
            <person name="Freedman E."/>
            <person name="Gearin G."/>
            <person name="Gellesch M."/>
            <person name="Goldberg J."/>
            <person name="Griggs A."/>
            <person name="Gujja S."/>
            <person name="Heiman D."/>
            <person name="Howarth C."/>
            <person name="Larson L."/>
            <person name="Lui A."/>
            <person name="MacDonald P.J.P."/>
            <person name="Mehta T."/>
            <person name="Montmayeur A."/>
            <person name="Murphy C."/>
            <person name="Neiman D."/>
            <person name="Pearson M."/>
            <person name="Priest M."/>
            <person name="Roberts A."/>
            <person name="Saif S."/>
            <person name="Shea T."/>
            <person name="Shenoy N."/>
            <person name="Sisk P."/>
            <person name="Stolte C."/>
            <person name="Sykes S."/>
            <person name="Yandava C."/>
            <person name="Wortman J."/>
            <person name="Nusbaum C."/>
            <person name="Birren B."/>
        </authorList>
    </citation>
    <scope>NUCLEOTIDE SEQUENCE</scope>
    <source>
        <strain evidence="7">R3-111a-1</strain>
    </source>
</reference>
<evidence type="ECO:0000256" key="1">
    <source>
        <dbReference type="ARBA" id="ARBA00001974"/>
    </source>
</evidence>
<dbReference type="GO" id="GO:0016491">
    <property type="term" value="F:oxidoreductase activity"/>
    <property type="evidence" value="ECO:0007669"/>
    <property type="project" value="UniProtKB-KW"/>
</dbReference>
<sequence length="547" mass="58763">MIRRFRGQTGGDMSSTDEEAFGEDNTYELGLVVLARGSPELDSLSSNEWAEAGCSRMGPWDRCPGACRYIKMVRSRAFEIAEERASHGTYAYCRHNDGYIGFRGAVVLPRTTEEVSRAVKLLSSLSIPFNVSGGRHATSGTASMGPEGAVIDLRRMRGVSVDAAAHTVTFEGGCLWSDVDDAAWEHGLATPGGTVADTGVGGLVLGGGFGWLSGRHGLTIDCLVSVEMVLADGSVVVASDDEGGDKDLFWAVRGAGASFGVATRFTSRVFPQGNVWSGALVFPFERAAEVVGAVNEHLEVEEGDQAVMLAPGYGPPGPDGARAKAVAMYVFHNGTAAEGARYFAALLALGPVLNATAEMPYRLVNRQLDHLVTPGARWQHGVAHMTGPVDAAAFVAAASKFYAYVDCELASSGGAQDLRNTVLGFEIFPWAKACSVPATATAHSNRGRYYNVGLVMNWTDASRDAEVRRFKKELADLISETMYHPKASRESGSNIAKSSQYLYGNYLDQPISAEGAFGDNAVRLRELKARYDPENRFDKLWRLADRK</sequence>